<evidence type="ECO:0000313" key="2">
    <source>
        <dbReference type="EMBL" id="GES84792.1"/>
    </source>
</evidence>
<dbReference type="Proteomes" id="UP000615446">
    <property type="component" value="Unassembled WGS sequence"/>
</dbReference>
<dbReference type="AlphaFoldDB" id="A0A8H3LAP0"/>
<keyword evidence="1" id="KW-1133">Transmembrane helix</keyword>
<proteinExistence type="predicted"/>
<evidence type="ECO:0000256" key="1">
    <source>
        <dbReference type="SAM" id="Phobius"/>
    </source>
</evidence>
<keyword evidence="1" id="KW-0812">Transmembrane</keyword>
<organism evidence="2 3">
    <name type="scientific">Rhizophagus clarus</name>
    <dbReference type="NCBI Taxonomy" id="94130"/>
    <lineage>
        <taxon>Eukaryota</taxon>
        <taxon>Fungi</taxon>
        <taxon>Fungi incertae sedis</taxon>
        <taxon>Mucoromycota</taxon>
        <taxon>Glomeromycotina</taxon>
        <taxon>Glomeromycetes</taxon>
        <taxon>Glomerales</taxon>
        <taxon>Glomeraceae</taxon>
        <taxon>Rhizophagus</taxon>
    </lineage>
</organism>
<keyword evidence="1" id="KW-0472">Membrane</keyword>
<protein>
    <submittedName>
        <fullName evidence="2">Uncharacterized protein</fullName>
    </submittedName>
</protein>
<dbReference type="EMBL" id="BLAL01000086">
    <property type="protein sequence ID" value="GES84792.1"/>
    <property type="molecule type" value="Genomic_DNA"/>
</dbReference>
<feature type="transmembrane region" description="Helical" evidence="1">
    <location>
        <begin position="21"/>
        <end position="44"/>
    </location>
</feature>
<gene>
    <name evidence="2" type="ORF">RCL2_001188400</name>
</gene>
<comment type="caution">
    <text evidence="2">The sequence shown here is derived from an EMBL/GenBank/DDBJ whole genome shotgun (WGS) entry which is preliminary data.</text>
</comment>
<evidence type="ECO:0000313" key="3">
    <source>
        <dbReference type="Proteomes" id="UP000615446"/>
    </source>
</evidence>
<name>A0A8H3LAP0_9GLOM</name>
<accession>A0A8H3LAP0</accession>
<sequence>MVFHARNQLRIRNIRMARQKFSFEVLLYDEWIEFGLLVIIWLFLTWKVFLNGEIIVTRITMLNLKTTLKLRMIFHSPKKNEIFIVET</sequence>
<reference evidence="2" key="1">
    <citation type="submission" date="2019-10" db="EMBL/GenBank/DDBJ databases">
        <title>Conservation and host-specific expression of non-tandemly repeated heterogenous ribosome RNA gene in arbuscular mycorrhizal fungi.</title>
        <authorList>
            <person name="Maeda T."/>
            <person name="Kobayashi Y."/>
            <person name="Nakagawa T."/>
            <person name="Ezawa T."/>
            <person name="Yamaguchi K."/>
            <person name="Bino T."/>
            <person name="Nishimoto Y."/>
            <person name="Shigenobu S."/>
            <person name="Kawaguchi M."/>
        </authorList>
    </citation>
    <scope>NUCLEOTIDE SEQUENCE</scope>
    <source>
        <strain evidence="2">HR1</strain>
    </source>
</reference>